<gene>
    <name evidence="14" type="ORF">JVT61DRAFT_3371</name>
    <name evidence="13" type="ORF">JVT61DRAFT_3597</name>
</gene>
<evidence type="ECO:0000256" key="8">
    <source>
        <dbReference type="ARBA" id="ARBA00023018"/>
    </source>
</evidence>
<dbReference type="InterPro" id="IPR026765">
    <property type="entry name" value="Tmem163"/>
</dbReference>
<dbReference type="EMBL" id="JAGFBS010000016">
    <property type="protein sequence ID" value="KAG6374868.1"/>
    <property type="molecule type" value="Genomic_DNA"/>
</dbReference>
<keyword evidence="9 11" id="KW-0472">Membrane</keyword>
<evidence type="ECO:0000256" key="6">
    <source>
        <dbReference type="ARBA" id="ARBA00022833"/>
    </source>
</evidence>
<feature type="domain" description="Cation efflux protein transmembrane" evidence="12">
    <location>
        <begin position="134"/>
        <end position="258"/>
    </location>
</feature>
<keyword evidence="10" id="KW-0968">Cytoplasmic vesicle</keyword>
<evidence type="ECO:0000256" key="7">
    <source>
        <dbReference type="ARBA" id="ARBA00022989"/>
    </source>
</evidence>
<keyword evidence="6" id="KW-0862">Zinc</keyword>
<feature type="transmembrane region" description="Helical" evidence="11">
    <location>
        <begin position="171"/>
        <end position="191"/>
    </location>
</feature>
<dbReference type="PANTHER" id="PTHR31937">
    <property type="entry name" value="TRANSMEMBRANE PROTEIN 163"/>
    <property type="match status" value="1"/>
</dbReference>
<evidence type="ECO:0000256" key="4">
    <source>
        <dbReference type="ARBA" id="ARBA00022692"/>
    </source>
</evidence>
<feature type="transmembrane region" description="Helical" evidence="11">
    <location>
        <begin position="234"/>
        <end position="254"/>
    </location>
</feature>
<evidence type="ECO:0000256" key="5">
    <source>
        <dbReference type="ARBA" id="ARBA00022753"/>
    </source>
</evidence>
<dbReference type="Gene3D" id="1.20.1510.10">
    <property type="entry name" value="Cation efflux protein transmembrane domain"/>
    <property type="match status" value="1"/>
</dbReference>
<evidence type="ECO:0000256" key="1">
    <source>
        <dbReference type="ARBA" id="ARBA00004146"/>
    </source>
</evidence>
<evidence type="ECO:0000313" key="15">
    <source>
        <dbReference type="Proteomes" id="UP000683000"/>
    </source>
</evidence>
<feature type="transmembrane region" description="Helical" evidence="11">
    <location>
        <begin position="137"/>
        <end position="159"/>
    </location>
</feature>
<sequence>MESDITSLFPRVALRMLTGKHVDNSPYPGIPIKTKRVCSHSQLLLSLSLTMPSRLRLQQCAIAISIISLFYNTAEGVVSIVFGAESSSHALVFYGLQSAVEVISDFLVTWRFFSVLKRGEEIESLSKTSPQIIRIERIATITIGALLVALTIAAIATSATSLAAHDHPSTTLPAILIAATSTGFTLLMYLVKRYLARVLNSSALNGEALCGLCCLQLSVVLLIGSSIYRVWKGGWWVDAATAIVIGLMFGWEGIKMVRWARHKDFDGGMCAPCCSKDAAAPKCATLPADAEKPNALEQEPSLCSCSQCCGCCKKEELGKEEQV</sequence>
<evidence type="ECO:0000256" key="3">
    <source>
        <dbReference type="ARBA" id="ARBA00008731"/>
    </source>
</evidence>
<comment type="similarity">
    <text evidence="3">Belongs to the TMEM163 family.</text>
</comment>
<keyword evidence="7 11" id="KW-1133">Transmembrane helix</keyword>
<dbReference type="Pfam" id="PF01545">
    <property type="entry name" value="Cation_efflux"/>
    <property type="match status" value="1"/>
</dbReference>
<feature type="transmembrane region" description="Helical" evidence="11">
    <location>
        <begin position="60"/>
        <end position="82"/>
    </location>
</feature>
<reference evidence="13" key="1">
    <citation type="submission" date="2021-03" db="EMBL/GenBank/DDBJ databases">
        <title>Evolutionary innovations through gain and loss of genes in the ectomycorrhizal Boletales.</title>
        <authorList>
            <person name="Wu G."/>
            <person name="Miyauchi S."/>
            <person name="Morin E."/>
            <person name="Yang Z.-L."/>
            <person name="Xu J."/>
            <person name="Martin F.M."/>
        </authorList>
    </citation>
    <scope>NUCLEOTIDE SEQUENCE</scope>
    <source>
        <strain evidence="13">BR01</strain>
    </source>
</reference>
<evidence type="ECO:0000259" key="12">
    <source>
        <dbReference type="Pfam" id="PF01545"/>
    </source>
</evidence>
<dbReference type="GO" id="GO:0030003">
    <property type="term" value="P:intracellular monoatomic cation homeostasis"/>
    <property type="evidence" value="ECO:0007669"/>
    <property type="project" value="UniProtKB-ARBA"/>
</dbReference>
<dbReference type="Proteomes" id="UP000683000">
    <property type="component" value="Unassembled WGS sequence"/>
</dbReference>
<dbReference type="GO" id="GO:0098771">
    <property type="term" value="P:inorganic ion homeostasis"/>
    <property type="evidence" value="ECO:0007669"/>
    <property type="project" value="UniProtKB-ARBA"/>
</dbReference>
<dbReference type="AlphaFoldDB" id="A0A8I3A991"/>
<dbReference type="SUPFAM" id="SSF161111">
    <property type="entry name" value="Cation efflux protein transmembrane domain-like"/>
    <property type="match status" value="1"/>
</dbReference>
<proteinExistence type="inferred from homology"/>
<dbReference type="GO" id="GO:0031901">
    <property type="term" value="C:early endosome membrane"/>
    <property type="evidence" value="ECO:0007669"/>
    <property type="project" value="UniProtKB-SubCell"/>
</dbReference>
<dbReference type="PANTHER" id="PTHR31937:SF2">
    <property type="entry name" value="TRANSMEMBRANE PROTEIN 163"/>
    <property type="match status" value="1"/>
</dbReference>
<evidence type="ECO:0000256" key="2">
    <source>
        <dbReference type="ARBA" id="ARBA00004644"/>
    </source>
</evidence>
<evidence type="ECO:0000313" key="13">
    <source>
        <dbReference type="EMBL" id="KAG6374868.1"/>
    </source>
</evidence>
<evidence type="ECO:0000256" key="11">
    <source>
        <dbReference type="SAM" id="Phobius"/>
    </source>
</evidence>
<name>A0A8I3A991_9AGAM</name>
<comment type="caution">
    <text evidence="13">The sequence shown here is derived from an EMBL/GenBank/DDBJ whole genome shotgun (WGS) entry which is preliminary data.</text>
</comment>
<keyword evidence="8" id="KW-0770">Synapse</keyword>
<evidence type="ECO:0000256" key="10">
    <source>
        <dbReference type="ARBA" id="ARBA00023329"/>
    </source>
</evidence>
<keyword evidence="4 11" id="KW-0812">Transmembrane</keyword>
<protein>
    <recommendedName>
        <fullName evidence="12">Cation efflux protein transmembrane domain-containing protein</fullName>
    </recommendedName>
</protein>
<feature type="transmembrane region" description="Helical" evidence="11">
    <location>
        <begin position="203"/>
        <end position="228"/>
    </location>
</feature>
<comment type="subcellular location">
    <subcellularLocation>
        <location evidence="2">Cytoplasmic vesicle</location>
        <location evidence="2">Secretory vesicle</location>
        <location evidence="2">Synaptic vesicle membrane</location>
        <topology evidence="2">Multi-pass membrane protein</topology>
    </subcellularLocation>
    <subcellularLocation>
        <location evidence="1">Early endosome membrane</location>
    </subcellularLocation>
</comment>
<evidence type="ECO:0000256" key="9">
    <source>
        <dbReference type="ARBA" id="ARBA00023136"/>
    </source>
</evidence>
<keyword evidence="15" id="KW-1185">Reference proteome</keyword>
<dbReference type="InterPro" id="IPR058533">
    <property type="entry name" value="Cation_efflux_TM"/>
</dbReference>
<organism evidence="13 15">
    <name type="scientific">Boletus reticuloceps</name>
    <dbReference type="NCBI Taxonomy" id="495285"/>
    <lineage>
        <taxon>Eukaryota</taxon>
        <taxon>Fungi</taxon>
        <taxon>Dikarya</taxon>
        <taxon>Basidiomycota</taxon>
        <taxon>Agaricomycotina</taxon>
        <taxon>Agaricomycetes</taxon>
        <taxon>Agaricomycetidae</taxon>
        <taxon>Boletales</taxon>
        <taxon>Boletineae</taxon>
        <taxon>Boletaceae</taxon>
        <taxon>Boletoideae</taxon>
        <taxon>Boletus</taxon>
    </lineage>
</organism>
<accession>A0A8I3A991</accession>
<dbReference type="OrthoDB" id="5980560at2759"/>
<dbReference type="GO" id="GO:0008324">
    <property type="term" value="F:monoatomic cation transmembrane transporter activity"/>
    <property type="evidence" value="ECO:0007669"/>
    <property type="project" value="InterPro"/>
</dbReference>
<dbReference type="EMBL" id="JAGFBS010000015">
    <property type="protein sequence ID" value="KAG6375164.1"/>
    <property type="molecule type" value="Genomic_DNA"/>
</dbReference>
<feature type="transmembrane region" description="Helical" evidence="11">
    <location>
        <begin position="94"/>
        <end position="116"/>
    </location>
</feature>
<dbReference type="InterPro" id="IPR027469">
    <property type="entry name" value="Cation_efflux_TMD_sf"/>
</dbReference>
<evidence type="ECO:0000313" key="14">
    <source>
        <dbReference type="EMBL" id="KAG6375164.1"/>
    </source>
</evidence>
<keyword evidence="5" id="KW-0967">Endosome</keyword>